<feature type="DNA-binding region" description="H-T-H motif" evidence="4">
    <location>
        <begin position="25"/>
        <end position="44"/>
    </location>
</feature>
<gene>
    <name evidence="6" type="ORF">SADO_05947</name>
</gene>
<dbReference type="Proteomes" id="UP001460888">
    <property type="component" value="Unassembled WGS sequence"/>
</dbReference>
<dbReference type="InterPro" id="IPR009057">
    <property type="entry name" value="Homeodomain-like_sf"/>
</dbReference>
<protein>
    <submittedName>
        <fullName evidence="6">DNA binding protein putative transcriptional regulator</fullName>
    </submittedName>
</protein>
<dbReference type="PROSITE" id="PS50977">
    <property type="entry name" value="HTH_TETR_2"/>
    <property type="match status" value="1"/>
</dbReference>
<dbReference type="PANTHER" id="PTHR30055">
    <property type="entry name" value="HTH-TYPE TRANSCRIPTIONAL REGULATOR RUTR"/>
    <property type="match status" value="1"/>
</dbReference>
<keyword evidence="2 4" id="KW-0238">DNA-binding</keyword>
<feature type="domain" description="HTH tetR-type" evidence="5">
    <location>
        <begin position="2"/>
        <end position="62"/>
    </location>
</feature>
<comment type="caution">
    <text evidence="6">The sequence shown here is derived from an EMBL/GenBank/DDBJ whole genome shotgun (WGS) entry which is preliminary data.</text>
</comment>
<evidence type="ECO:0000256" key="3">
    <source>
        <dbReference type="ARBA" id="ARBA00023163"/>
    </source>
</evidence>
<organism evidence="6 7">
    <name type="scientific">Salinisphaera dokdonensis CL-ES53</name>
    <dbReference type="NCBI Taxonomy" id="1304272"/>
    <lineage>
        <taxon>Bacteria</taxon>
        <taxon>Pseudomonadati</taxon>
        <taxon>Pseudomonadota</taxon>
        <taxon>Gammaproteobacteria</taxon>
        <taxon>Salinisphaerales</taxon>
        <taxon>Salinisphaeraceae</taxon>
        <taxon>Salinisphaera</taxon>
    </lineage>
</organism>
<dbReference type="Pfam" id="PF00440">
    <property type="entry name" value="TetR_N"/>
    <property type="match status" value="1"/>
</dbReference>
<evidence type="ECO:0000256" key="4">
    <source>
        <dbReference type="PROSITE-ProRule" id="PRU00335"/>
    </source>
</evidence>
<sequence>MGDTHTHLRNVSFRLFGQFGYDGVSLVAIAREARLTKSALYGHFSGKGALYSDCMMQLVALFDAHVLQFACSSSDPLMRVILLFKGLQHLSMDSRIADGVGGYWLKPNTAAVPEAREVLTSFEQQARKQIGTYVIAAQQAHRLKQNAPPEEIARAFIAIMEAVVLPLGERDTSGQAQLVSVLAKIFFEAYAPDEETRLTASNTMLGH</sequence>
<keyword evidence="3" id="KW-0804">Transcription</keyword>
<accession>A0ABV2AYS6</accession>
<dbReference type="PRINTS" id="PR00455">
    <property type="entry name" value="HTHTETR"/>
</dbReference>
<name>A0ABV2AYS6_9GAMM</name>
<evidence type="ECO:0000259" key="5">
    <source>
        <dbReference type="PROSITE" id="PS50977"/>
    </source>
</evidence>
<dbReference type="PANTHER" id="PTHR30055:SF234">
    <property type="entry name" value="HTH-TYPE TRANSCRIPTIONAL REGULATOR BETI"/>
    <property type="match status" value="1"/>
</dbReference>
<evidence type="ECO:0000313" key="7">
    <source>
        <dbReference type="Proteomes" id="UP001460888"/>
    </source>
</evidence>
<evidence type="ECO:0000313" key="6">
    <source>
        <dbReference type="EMBL" id="MES1928772.1"/>
    </source>
</evidence>
<evidence type="ECO:0000256" key="1">
    <source>
        <dbReference type="ARBA" id="ARBA00023015"/>
    </source>
</evidence>
<dbReference type="SUPFAM" id="SSF46689">
    <property type="entry name" value="Homeodomain-like"/>
    <property type="match status" value="1"/>
</dbReference>
<dbReference type="EMBL" id="APND01000002">
    <property type="protein sequence ID" value="MES1928772.1"/>
    <property type="molecule type" value="Genomic_DNA"/>
</dbReference>
<reference evidence="6 7" key="1">
    <citation type="submission" date="2013-03" db="EMBL/GenBank/DDBJ databases">
        <title>Salinisphaera dokdonensis CL-ES53 Genome Sequencing.</title>
        <authorList>
            <person name="Li C."/>
            <person name="Lai Q."/>
            <person name="Shao Z."/>
        </authorList>
    </citation>
    <scope>NUCLEOTIDE SEQUENCE [LARGE SCALE GENOMIC DNA]</scope>
    <source>
        <strain evidence="6 7">CL-ES53</strain>
    </source>
</reference>
<evidence type="ECO:0000256" key="2">
    <source>
        <dbReference type="ARBA" id="ARBA00023125"/>
    </source>
</evidence>
<dbReference type="InterPro" id="IPR001647">
    <property type="entry name" value="HTH_TetR"/>
</dbReference>
<proteinExistence type="predicted"/>
<keyword evidence="7" id="KW-1185">Reference proteome</keyword>
<keyword evidence="1" id="KW-0805">Transcription regulation</keyword>
<dbReference type="InterPro" id="IPR050109">
    <property type="entry name" value="HTH-type_TetR-like_transc_reg"/>
</dbReference>
<dbReference type="Gene3D" id="1.10.357.10">
    <property type="entry name" value="Tetracycline Repressor, domain 2"/>
    <property type="match status" value="1"/>
</dbReference>